<sequence length="83" mass="9228">MLRTINTSLLAFLIAIAICILMVLYLPVGLHNRLLLTVVFVVPIWLAIALWVTQKNNMKRVLVTQIASLVVLSLLITLGLLYG</sequence>
<evidence type="ECO:0000313" key="3">
    <source>
        <dbReference type="Proteomes" id="UP000001231"/>
    </source>
</evidence>
<dbReference type="OrthoDB" id="9915821at2"/>
<evidence type="ECO:0000256" key="1">
    <source>
        <dbReference type="SAM" id="Phobius"/>
    </source>
</evidence>
<gene>
    <name evidence="2" type="ordered locus">Kkor_2045</name>
</gene>
<proteinExistence type="predicted"/>
<reference evidence="2 3" key="1">
    <citation type="journal article" date="2009" name="Stand. Genomic Sci.">
        <title>Complete genome sequence of Kangiella koreensis type strain (SW-125).</title>
        <authorList>
            <person name="Han C."/>
            <person name="Sikorski J."/>
            <person name="Lapidus A."/>
            <person name="Nolan M."/>
            <person name="Glavina Del Rio T."/>
            <person name="Tice H."/>
            <person name="Cheng J.F."/>
            <person name="Lucas S."/>
            <person name="Chen F."/>
            <person name="Copeland A."/>
            <person name="Ivanova N."/>
            <person name="Mavromatis K."/>
            <person name="Ovchinnikova G."/>
            <person name="Pati A."/>
            <person name="Bruce D."/>
            <person name="Goodwin L."/>
            <person name="Pitluck S."/>
            <person name="Chen A."/>
            <person name="Palaniappan K."/>
            <person name="Land M."/>
            <person name="Hauser L."/>
            <person name="Chang Y.J."/>
            <person name="Jeffries C.D."/>
            <person name="Chain P."/>
            <person name="Saunders E."/>
            <person name="Brettin T."/>
            <person name="Goker M."/>
            <person name="Tindall B.J."/>
            <person name="Bristow J."/>
            <person name="Eisen J.A."/>
            <person name="Markowitz V."/>
            <person name="Hugenholtz P."/>
            <person name="Kyrpides N.C."/>
            <person name="Klenk H.P."/>
            <person name="Detter J.C."/>
        </authorList>
    </citation>
    <scope>NUCLEOTIDE SEQUENCE [LARGE SCALE GENOMIC DNA]</scope>
    <source>
        <strain evidence="3">DSM 16069 / KCTC 12182 / SW-125</strain>
    </source>
</reference>
<feature type="transmembrane region" description="Helical" evidence="1">
    <location>
        <begin position="34"/>
        <end position="52"/>
    </location>
</feature>
<keyword evidence="3" id="KW-1185">Reference proteome</keyword>
<name>C7R6Z9_KANKD</name>
<dbReference type="AlphaFoldDB" id="C7R6Z9"/>
<dbReference type="Proteomes" id="UP000001231">
    <property type="component" value="Chromosome"/>
</dbReference>
<dbReference type="EMBL" id="CP001707">
    <property type="protein sequence ID" value="ACV27455.1"/>
    <property type="molecule type" value="Genomic_DNA"/>
</dbReference>
<protein>
    <submittedName>
        <fullName evidence="2">Uncharacterized protein</fullName>
    </submittedName>
</protein>
<organism evidence="2 3">
    <name type="scientific">Kangiella koreensis (strain DSM 16069 / JCM 12317 / KCTC 12182 / SW-125)</name>
    <dbReference type="NCBI Taxonomy" id="523791"/>
    <lineage>
        <taxon>Bacteria</taxon>
        <taxon>Pseudomonadati</taxon>
        <taxon>Pseudomonadota</taxon>
        <taxon>Gammaproteobacteria</taxon>
        <taxon>Kangiellales</taxon>
        <taxon>Kangiellaceae</taxon>
        <taxon>Kangiella</taxon>
    </lineage>
</organism>
<feature type="transmembrane region" description="Helical" evidence="1">
    <location>
        <begin position="7"/>
        <end position="28"/>
    </location>
</feature>
<keyword evidence="1" id="KW-0472">Membrane</keyword>
<accession>C7R6Z9</accession>
<keyword evidence="1" id="KW-0812">Transmembrane</keyword>
<keyword evidence="1" id="KW-1133">Transmembrane helix</keyword>
<dbReference type="InParanoid" id="C7R6Z9"/>
<feature type="transmembrane region" description="Helical" evidence="1">
    <location>
        <begin position="61"/>
        <end position="82"/>
    </location>
</feature>
<dbReference type="STRING" id="523791.Kkor_2045"/>
<dbReference type="KEGG" id="kko:Kkor_2045"/>
<evidence type="ECO:0000313" key="2">
    <source>
        <dbReference type="EMBL" id="ACV27455.1"/>
    </source>
</evidence>
<dbReference type="HOGENOM" id="CLU_2538067_0_0_6"/>
<dbReference type="RefSeq" id="WP_015781060.1">
    <property type="nucleotide sequence ID" value="NC_013166.1"/>
</dbReference>